<gene>
    <name evidence="2" type="ORF">EJK17_07775</name>
</gene>
<keyword evidence="3" id="KW-1185">Reference proteome</keyword>
<dbReference type="EMBL" id="RXIA01000020">
    <property type="protein sequence ID" value="RVU70403.1"/>
    <property type="molecule type" value="Genomic_DNA"/>
</dbReference>
<organism evidence="2 3">
    <name type="scientific">Lactobacillus xujianguonis</name>
    <dbReference type="NCBI Taxonomy" id="2495899"/>
    <lineage>
        <taxon>Bacteria</taxon>
        <taxon>Bacillati</taxon>
        <taxon>Bacillota</taxon>
        <taxon>Bacilli</taxon>
        <taxon>Lactobacillales</taxon>
        <taxon>Lactobacillaceae</taxon>
        <taxon>Lactobacillus</taxon>
    </lineage>
</organism>
<evidence type="ECO:0000313" key="3">
    <source>
        <dbReference type="Proteomes" id="UP000288291"/>
    </source>
</evidence>
<accession>A0A437STZ4</accession>
<keyword evidence="1" id="KW-1133">Transmembrane helix</keyword>
<evidence type="ECO:0000313" key="2">
    <source>
        <dbReference type="EMBL" id="RVU70403.1"/>
    </source>
</evidence>
<feature type="transmembrane region" description="Helical" evidence="1">
    <location>
        <begin position="23"/>
        <end position="42"/>
    </location>
</feature>
<proteinExistence type="predicted"/>
<name>A0A437STZ4_9LACO</name>
<dbReference type="AlphaFoldDB" id="A0A437STZ4"/>
<dbReference type="RefSeq" id="WP_103661407.1">
    <property type="nucleotide sequence ID" value="NZ_ML136888.1"/>
</dbReference>
<sequence>MKEQKNKDQEPERHPFFERLHRAFDWVMFILALAAALGFVAFDKARSNSGQNEFVRLSKPKEIAKKTKIPKSQIAWGEVYELIPKKKVDHYQTVTDENGYSYEVKRKHPKVTWKSYFYLDPNQVSKDKPVEKNLYLLITGCVVPAIKTPKTGQYNFVDNTSLAFDSTKHYVLNDSQTYIQVMQLKSYSTYGNQMAPNATNNTFNLTINVGSTPYLKLSEFKLKRLKKQNLSHLAQQMQLFSGFAN</sequence>
<protein>
    <submittedName>
        <fullName evidence="2">Uncharacterized protein</fullName>
    </submittedName>
</protein>
<keyword evidence="1" id="KW-0472">Membrane</keyword>
<keyword evidence="1" id="KW-0812">Transmembrane</keyword>
<dbReference type="Proteomes" id="UP000288291">
    <property type="component" value="Unassembled WGS sequence"/>
</dbReference>
<comment type="caution">
    <text evidence="2">The sequence shown here is derived from an EMBL/GenBank/DDBJ whole genome shotgun (WGS) entry which is preliminary data.</text>
</comment>
<evidence type="ECO:0000256" key="1">
    <source>
        <dbReference type="SAM" id="Phobius"/>
    </source>
</evidence>
<reference evidence="2 3" key="1">
    <citation type="submission" date="2018-12" db="EMBL/GenBank/DDBJ databases">
        <authorList>
            <person name="Meng J."/>
        </authorList>
    </citation>
    <scope>NUCLEOTIDE SEQUENCE [LARGE SCALE GENOMIC DNA]</scope>
    <source>
        <strain evidence="2 3">HT111-2</strain>
    </source>
</reference>